<dbReference type="InterPro" id="IPR009003">
    <property type="entry name" value="Peptidase_S1_PA"/>
</dbReference>
<name>A0A9X1UA36_9BRAD</name>
<accession>A0A9X1UA36</accession>
<reference evidence="2" key="1">
    <citation type="submission" date="2022-01" db="EMBL/GenBank/DDBJ databases">
        <title>Genome sequnece data of strain Bradyrhizobium sp. nov.</title>
        <authorList>
            <person name="Zhang J."/>
        </authorList>
    </citation>
    <scope>NUCLEOTIDE SEQUENCE</scope>
    <source>
        <strain evidence="3">WYCCWR 12774</strain>
        <strain evidence="2">WYCCWR 13023</strain>
    </source>
</reference>
<dbReference type="GeneID" id="39481138"/>
<evidence type="ECO:0000313" key="3">
    <source>
        <dbReference type="EMBL" id="MCG2670930.1"/>
    </source>
</evidence>
<dbReference type="EMBL" id="JAKLTY010000014">
    <property type="protein sequence ID" value="MCG2629416.1"/>
    <property type="molecule type" value="Genomic_DNA"/>
</dbReference>
<gene>
    <name evidence="3" type="ORF">L6637_28610</name>
    <name evidence="2" type="ORF">L6654_22555</name>
</gene>
<dbReference type="AlphaFoldDB" id="A0A9X1UA36"/>
<evidence type="ECO:0000313" key="2">
    <source>
        <dbReference type="EMBL" id="MCG2629416.1"/>
    </source>
</evidence>
<feature type="region of interest" description="Disordered" evidence="1">
    <location>
        <begin position="213"/>
        <end position="234"/>
    </location>
</feature>
<dbReference type="RefSeq" id="WP_128929600.1">
    <property type="nucleotide sequence ID" value="NZ_JAKLTY010000014.1"/>
</dbReference>
<dbReference type="Proteomes" id="UP001139012">
    <property type="component" value="Unassembled WGS sequence"/>
</dbReference>
<organism evidence="2 5">
    <name type="scientific">Bradyrhizobium zhengyangense</name>
    <dbReference type="NCBI Taxonomy" id="2911009"/>
    <lineage>
        <taxon>Bacteria</taxon>
        <taxon>Pseudomonadati</taxon>
        <taxon>Pseudomonadota</taxon>
        <taxon>Alphaproteobacteria</taxon>
        <taxon>Hyphomicrobiales</taxon>
        <taxon>Nitrobacteraceae</taxon>
        <taxon>Bradyrhizobium</taxon>
    </lineage>
</organism>
<keyword evidence="4" id="KW-1185">Reference proteome</keyword>
<dbReference type="Proteomes" id="UP001139054">
    <property type="component" value="Unassembled WGS sequence"/>
</dbReference>
<evidence type="ECO:0008006" key="6">
    <source>
        <dbReference type="Google" id="ProtNLM"/>
    </source>
</evidence>
<dbReference type="Gene3D" id="2.40.10.10">
    <property type="entry name" value="Trypsin-like serine proteases"/>
    <property type="match status" value="1"/>
</dbReference>
<dbReference type="InterPro" id="IPR043504">
    <property type="entry name" value="Peptidase_S1_PA_chymotrypsin"/>
</dbReference>
<evidence type="ECO:0000313" key="5">
    <source>
        <dbReference type="Proteomes" id="UP001139054"/>
    </source>
</evidence>
<protein>
    <recommendedName>
        <fullName evidence="6">Serine protease</fullName>
    </recommendedName>
</protein>
<proteinExistence type="predicted"/>
<evidence type="ECO:0000313" key="4">
    <source>
        <dbReference type="Proteomes" id="UP001139012"/>
    </source>
</evidence>
<sequence>MREESAKATAQAARVLDETADKITLSGDYVRSDSGSPVLDSDGRVIGLMIEATNQPGSATQGIAIPVTRFASILSGPTASPIARKAIPSMAELGGTRPTSTAVDAIEIAVSGCVFLGKRSARLAKNTPDMPFGLSTLQILLDADKRGFLMGTRLSPDIAVNLRSDCPVVESGSAYYSPARVQLKPGDRVTLSEILPLNYLDDVFFWARVTARGSNSGSNDSNAGIDPSAAPADAGSLQIGERDVCGSALLGLLTVIGQRHAGVCPRPWPMHELG</sequence>
<feature type="compositionally biased region" description="Low complexity" evidence="1">
    <location>
        <begin position="213"/>
        <end position="224"/>
    </location>
</feature>
<dbReference type="EMBL" id="JAKLUA010000011">
    <property type="protein sequence ID" value="MCG2670930.1"/>
    <property type="molecule type" value="Genomic_DNA"/>
</dbReference>
<comment type="caution">
    <text evidence="2">The sequence shown here is derived from an EMBL/GenBank/DDBJ whole genome shotgun (WGS) entry which is preliminary data.</text>
</comment>
<dbReference type="SUPFAM" id="SSF50494">
    <property type="entry name" value="Trypsin-like serine proteases"/>
    <property type="match status" value="1"/>
</dbReference>
<evidence type="ECO:0000256" key="1">
    <source>
        <dbReference type="SAM" id="MobiDB-lite"/>
    </source>
</evidence>